<feature type="compositionally biased region" description="Gly residues" evidence="1">
    <location>
        <begin position="88"/>
        <end position="99"/>
    </location>
</feature>
<dbReference type="Proteomes" id="UP001195724">
    <property type="component" value="Unassembled WGS sequence"/>
</dbReference>
<comment type="caution">
    <text evidence="2">The sequence shown here is derived from an EMBL/GenBank/DDBJ whole genome shotgun (WGS) entry which is preliminary data.</text>
</comment>
<dbReference type="EMBL" id="JAFBCL010000001">
    <property type="protein sequence ID" value="MBM7815106.1"/>
    <property type="molecule type" value="Genomic_DNA"/>
</dbReference>
<keyword evidence="3" id="KW-1185">Reference proteome</keyword>
<evidence type="ECO:0000313" key="2">
    <source>
        <dbReference type="EMBL" id="MBM7815106.1"/>
    </source>
</evidence>
<feature type="region of interest" description="Disordered" evidence="1">
    <location>
        <begin position="37"/>
        <end position="126"/>
    </location>
</feature>
<evidence type="ECO:0000313" key="3">
    <source>
        <dbReference type="Proteomes" id="UP001195724"/>
    </source>
</evidence>
<gene>
    <name evidence="2" type="ORF">JOE68_005971</name>
</gene>
<evidence type="ECO:0000256" key="1">
    <source>
        <dbReference type="SAM" id="MobiDB-lite"/>
    </source>
</evidence>
<sequence>MRVGDTGIVGRVAVRHAAPAGSTDAGLCAGPAAHLGSDATAHPATAHPATAHPATAHPATAHPATARRPPRGARAGVGHTRADRAGAGRAGVGHTGSGGPAATRSPRTALPDRPGDVPAAPGRRRGVVRALLADGSAMPRA</sequence>
<name>A0ABS2SFS6_9PSEU</name>
<protein>
    <submittedName>
        <fullName evidence="2">Uncharacterized protein</fullName>
    </submittedName>
</protein>
<proteinExistence type="predicted"/>
<organism evidence="2 3">
    <name type="scientific">Saccharothrix algeriensis</name>
    <dbReference type="NCBI Taxonomy" id="173560"/>
    <lineage>
        <taxon>Bacteria</taxon>
        <taxon>Bacillati</taxon>
        <taxon>Actinomycetota</taxon>
        <taxon>Actinomycetes</taxon>
        <taxon>Pseudonocardiales</taxon>
        <taxon>Pseudonocardiaceae</taxon>
        <taxon>Saccharothrix</taxon>
    </lineage>
</organism>
<accession>A0ABS2SFS6</accession>
<feature type="compositionally biased region" description="Low complexity" evidence="1">
    <location>
        <begin position="39"/>
        <end position="79"/>
    </location>
</feature>
<reference evidence="2 3" key="1">
    <citation type="submission" date="2021-01" db="EMBL/GenBank/DDBJ databases">
        <title>Sequencing the genomes of 1000 actinobacteria strains.</title>
        <authorList>
            <person name="Klenk H.-P."/>
        </authorList>
    </citation>
    <scope>NUCLEOTIDE SEQUENCE [LARGE SCALE GENOMIC DNA]</scope>
    <source>
        <strain evidence="2 3">DSM 44581</strain>
    </source>
</reference>